<evidence type="ECO:0000313" key="3">
    <source>
        <dbReference type="Proteomes" id="UP000008721"/>
    </source>
</evidence>
<dbReference type="eggNOG" id="ENOG5032YS6">
    <property type="taxonomic scope" value="Bacteria"/>
</dbReference>
<organism evidence="2 3">
    <name type="scientific">Sulfuricurvum kujiense (strain ATCC BAA-921 / DSM 16994 / JCM 11577 / YK-1)</name>
    <dbReference type="NCBI Taxonomy" id="709032"/>
    <lineage>
        <taxon>Bacteria</taxon>
        <taxon>Pseudomonadati</taxon>
        <taxon>Campylobacterota</taxon>
        <taxon>Epsilonproteobacteria</taxon>
        <taxon>Campylobacterales</taxon>
        <taxon>Sulfurimonadaceae</taxon>
        <taxon>Sulfuricurvum</taxon>
    </lineage>
</organism>
<evidence type="ECO:0000259" key="1">
    <source>
        <dbReference type="Pfam" id="PF20274"/>
    </source>
</evidence>
<proteinExistence type="predicted"/>
<dbReference type="AlphaFoldDB" id="E4U0Y2"/>
<dbReference type="Proteomes" id="UP000008721">
    <property type="component" value="Chromosome"/>
</dbReference>
<reference evidence="2 3" key="1">
    <citation type="journal article" date="2012" name="Stand. Genomic Sci.">
        <title>Complete genome sequence of the sulfur compounds oxidizing chemolithoautotroph Sulfuricurvum kujiense type strain (YK-1(T)).</title>
        <authorList>
            <person name="Han C."/>
            <person name="Kotsyurbenko O."/>
            <person name="Chertkov O."/>
            <person name="Held B."/>
            <person name="Lapidus A."/>
            <person name="Nolan M."/>
            <person name="Lucas S."/>
            <person name="Hammon N."/>
            <person name="Deshpande S."/>
            <person name="Cheng J.F."/>
            <person name="Tapia R."/>
            <person name="Goodwin L.A."/>
            <person name="Pitluck S."/>
            <person name="Liolios K."/>
            <person name="Pagani I."/>
            <person name="Ivanova N."/>
            <person name="Mavromatis K."/>
            <person name="Mikhailova N."/>
            <person name="Pati A."/>
            <person name="Chen A."/>
            <person name="Palaniappan K."/>
            <person name="Land M."/>
            <person name="Hauser L."/>
            <person name="Chang Y.J."/>
            <person name="Jeffries C.D."/>
            <person name="Brambilla E.M."/>
            <person name="Rohde M."/>
            <person name="Spring S."/>
            <person name="Sikorski J."/>
            <person name="Goker M."/>
            <person name="Woyke T."/>
            <person name="Bristow J."/>
            <person name="Eisen J.A."/>
            <person name="Markowitz V."/>
            <person name="Hugenholtz P."/>
            <person name="Kyrpides N.C."/>
            <person name="Klenk H.P."/>
            <person name="Detter J.C."/>
        </authorList>
    </citation>
    <scope>NUCLEOTIDE SEQUENCE [LARGE SCALE GENOMIC DNA]</scope>
    <source>
        <strain evidence="3">ATCC BAA-921 / DSM 16994 / JCM 11577 / YK-1</strain>
    </source>
</reference>
<dbReference type="KEGG" id="sku:Sulku_1723"/>
<gene>
    <name evidence="2" type="ordered locus">Sulku_1723</name>
</gene>
<accession>E4U0Y2</accession>
<dbReference type="InterPro" id="IPR046909">
    <property type="entry name" value="cREC_REC"/>
</dbReference>
<dbReference type="EMBL" id="CP002355">
    <property type="protein sequence ID" value="ADR34384.1"/>
    <property type="molecule type" value="Genomic_DNA"/>
</dbReference>
<protein>
    <recommendedName>
        <fullName evidence="1">Cyclic-phosphate processing Receiver domain-containing protein</fullName>
    </recommendedName>
</protein>
<keyword evidence="3" id="KW-1185">Reference proteome</keyword>
<evidence type="ECO:0000313" key="2">
    <source>
        <dbReference type="EMBL" id="ADR34384.1"/>
    </source>
</evidence>
<name>E4U0Y2_SULKY</name>
<feature type="domain" description="Cyclic-phosphate processing Receiver" evidence="1">
    <location>
        <begin position="7"/>
        <end position="102"/>
    </location>
</feature>
<dbReference type="HOGENOM" id="CLU_166675_0_0_7"/>
<dbReference type="Pfam" id="PF20274">
    <property type="entry name" value="cREC_REC"/>
    <property type="match status" value="1"/>
</dbReference>
<dbReference type="STRING" id="709032.Sulku_1723"/>
<sequence length="116" mass="13494">MRCMEWKLYLDDIRTPKDPTFVISRTVKDAQNLILTCGVPMFISFDHDLGMDNTLKVHPSGYDFAKWLVEMDMDGIISIPKNFTFIVHSANPVGAENIRIYLHTYMEFKYNEVKAQ</sequence>